<sequence length="475" mass="51479">MVANPITPLPKLQLAIAVLIQAAEGLSATVIFPFIPQFVRDTGITGGDERKTGYWAGILESIFFIAEFFSVYGWSVASDMVGRRPILLLGPLGLSISLFGFGLSRTFWGLLFWRCAQGVFNGNIGVVKTVMAEFSDRSNLAHAMSFIPVAWSSGTTIGPILGGVLSDPASHFPALGDLFPLLKTHRYFLPCAAVALICFSIFVLGWVGLRETSPIILARRSRAISNANLMPSPETGLLADSPETGYGTSSDTTVTSSEAEDERIPALRELLVPRLLIPLLNYGFFCFCQTAYQVLLPLMFSTSIPLGGLGFTPYQIGVVRGIWGLCNTFFQLVLSARIINFLGPRVAYIFAFANFALCIGTYPLMSYFALQAGQVDGWVWTLIVVQGIANICISMSYVTVQMYIVTSSPRPAALSSTNSIAQMVSTILRGLAPFLASALFAFSLEQGSQLVYIVLLGTVALGVYTSFWLPEELKV</sequence>
<dbReference type="GO" id="GO:0016020">
    <property type="term" value="C:membrane"/>
    <property type="evidence" value="ECO:0007669"/>
    <property type="project" value="UniProtKB-SubCell"/>
</dbReference>
<dbReference type="RefSeq" id="XP_037213222.1">
    <property type="nucleotide sequence ID" value="XM_037370221.1"/>
</dbReference>
<feature type="transmembrane region" description="Helical" evidence="7">
    <location>
        <begin position="450"/>
        <end position="469"/>
    </location>
</feature>
<organism evidence="9 10">
    <name type="scientific">Mycena indigotica</name>
    <dbReference type="NCBI Taxonomy" id="2126181"/>
    <lineage>
        <taxon>Eukaryota</taxon>
        <taxon>Fungi</taxon>
        <taxon>Dikarya</taxon>
        <taxon>Basidiomycota</taxon>
        <taxon>Agaricomycotina</taxon>
        <taxon>Agaricomycetes</taxon>
        <taxon>Agaricomycetidae</taxon>
        <taxon>Agaricales</taxon>
        <taxon>Marasmiineae</taxon>
        <taxon>Mycenaceae</taxon>
        <taxon>Mycena</taxon>
    </lineage>
</organism>
<evidence type="ECO:0000256" key="5">
    <source>
        <dbReference type="ARBA" id="ARBA00023136"/>
    </source>
</evidence>
<proteinExistence type="predicted"/>
<keyword evidence="10" id="KW-1185">Reference proteome</keyword>
<evidence type="ECO:0000259" key="8">
    <source>
        <dbReference type="PROSITE" id="PS50850"/>
    </source>
</evidence>
<dbReference type="InterPro" id="IPR036259">
    <property type="entry name" value="MFS_trans_sf"/>
</dbReference>
<dbReference type="GO" id="GO:0022857">
    <property type="term" value="F:transmembrane transporter activity"/>
    <property type="evidence" value="ECO:0007669"/>
    <property type="project" value="InterPro"/>
</dbReference>
<dbReference type="InterPro" id="IPR020846">
    <property type="entry name" value="MFS_dom"/>
</dbReference>
<dbReference type="PANTHER" id="PTHR23504">
    <property type="entry name" value="MAJOR FACILITATOR SUPERFAMILY DOMAIN-CONTAINING PROTEIN 10"/>
    <property type="match status" value="1"/>
</dbReference>
<feature type="transmembrane region" description="Helical" evidence="7">
    <location>
        <begin position="426"/>
        <end position="444"/>
    </location>
</feature>
<feature type="compositionally biased region" description="Polar residues" evidence="6">
    <location>
        <begin position="246"/>
        <end position="257"/>
    </location>
</feature>
<feature type="transmembrane region" description="Helical" evidence="7">
    <location>
        <begin position="54"/>
        <end position="74"/>
    </location>
</feature>
<dbReference type="OrthoDB" id="419616at2759"/>
<comment type="subcellular location">
    <subcellularLocation>
        <location evidence="1">Membrane</location>
        <topology evidence="1">Multi-pass membrane protein</topology>
    </subcellularLocation>
</comment>
<keyword evidence="3 7" id="KW-0812">Transmembrane</keyword>
<reference evidence="9" key="1">
    <citation type="submission" date="2020-05" db="EMBL/GenBank/DDBJ databases">
        <title>Mycena genomes resolve the evolution of fungal bioluminescence.</title>
        <authorList>
            <person name="Tsai I.J."/>
        </authorList>
    </citation>
    <scope>NUCLEOTIDE SEQUENCE</scope>
    <source>
        <strain evidence="9">171206Taipei</strain>
    </source>
</reference>
<feature type="domain" description="Major facilitator superfamily (MFS) profile" evidence="8">
    <location>
        <begin position="13"/>
        <end position="474"/>
    </location>
</feature>
<dbReference type="SUPFAM" id="SSF103473">
    <property type="entry name" value="MFS general substrate transporter"/>
    <property type="match status" value="1"/>
</dbReference>
<evidence type="ECO:0000313" key="10">
    <source>
        <dbReference type="Proteomes" id="UP000636479"/>
    </source>
</evidence>
<dbReference type="EMBL" id="JACAZF010000017">
    <property type="protein sequence ID" value="KAF7289191.1"/>
    <property type="molecule type" value="Genomic_DNA"/>
</dbReference>
<dbReference type="PRINTS" id="PR01035">
    <property type="entry name" value="TCRTETA"/>
</dbReference>
<feature type="transmembrane region" description="Helical" evidence="7">
    <location>
        <begin position="187"/>
        <end position="209"/>
    </location>
</feature>
<evidence type="ECO:0000256" key="1">
    <source>
        <dbReference type="ARBA" id="ARBA00004141"/>
    </source>
</evidence>
<evidence type="ECO:0000256" key="7">
    <source>
        <dbReference type="SAM" id="Phobius"/>
    </source>
</evidence>
<keyword evidence="4 7" id="KW-1133">Transmembrane helix</keyword>
<feature type="transmembrane region" description="Helical" evidence="7">
    <location>
        <begin position="12"/>
        <end position="34"/>
    </location>
</feature>
<dbReference type="PROSITE" id="PS50850">
    <property type="entry name" value="MFS"/>
    <property type="match status" value="1"/>
</dbReference>
<evidence type="ECO:0000256" key="3">
    <source>
        <dbReference type="ARBA" id="ARBA00022692"/>
    </source>
</evidence>
<feature type="transmembrane region" description="Helical" evidence="7">
    <location>
        <begin position="377"/>
        <end position="405"/>
    </location>
</feature>
<keyword evidence="2" id="KW-0813">Transport</keyword>
<dbReference type="Pfam" id="PF07690">
    <property type="entry name" value="MFS_1"/>
    <property type="match status" value="1"/>
</dbReference>
<feature type="transmembrane region" description="Helical" evidence="7">
    <location>
        <begin position="314"/>
        <end position="334"/>
    </location>
</feature>
<evidence type="ECO:0000313" key="9">
    <source>
        <dbReference type="EMBL" id="KAF7289191.1"/>
    </source>
</evidence>
<protein>
    <recommendedName>
        <fullName evidence="8">Major facilitator superfamily (MFS) profile domain-containing protein</fullName>
    </recommendedName>
</protein>
<dbReference type="GeneID" id="59352737"/>
<feature type="region of interest" description="Disordered" evidence="6">
    <location>
        <begin position="234"/>
        <end position="260"/>
    </location>
</feature>
<comment type="caution">
    <text evidence="9">The sequence shown here is derived from an EMBL/GenBank/DDBJ whole genome shotgun (WGS) entry which is preliminary data.</text>
</comment>
<gene>
    <name evidence="9" type="ORF">MIND_01380200</name>
</gene>
<dbReference type="InterPro" id="IPR001958">
    <property type="entry name" value="Tet-R_TetA/multi-R_MdtG-like"/>
</dbReference>
<evidence type="ECO:0000256" key="6">
    <source>
        <dbReference type="SAM" id="MobiDB-lite"/>
    </source>
</evidence>
<feature type="transmembrane region" description="Helical" evidence="7">
    <location>
        <begin position="86"/>
        <end position="104"/>
    </location>
</feature>
<name>A0A8H6RYA9_9AGAR</name>
<dbReference type="Proteomes" id="UP000636479">
    <property type="component" value="Unassembled WGS sequence"/>
</dbReference>
<dbReference type="PANTHER" id="PTHR23504:SF15">
    <property type="entry name" value="MAJOR FACILITATOR SUPERFAMILY (MFS) PROFILE DOMAIN-CONTAINING PROTEIN"/>
    <property type="match status" value="1"/>
</dbReference>
<evidence type="ECO:0000256" key="2">
    <source>
        <dbReference type="ARBA" id="ARBA00022448"/>
    </source>
</evidence>
<feature type="transmembrane region" description="Helical" evidence="7">
    <location>
        <begin position="275"/>
        <end position="294"/>
    </location>
</feature>
<accession>A0A8H6RYA9</accession>
<dbReference type="AlphaFoldDB" id="A0A8H6RYA9"/>
<dbReference type="InterPro" id="IPR011701">
    <property type="entry name" value="MFS"/>
</dbReference>
<dbReference type="Gene3D" id="1.20.1250.20">
    <property type="entry name" value="MFS general substrate transporter like domains"/>
    <property type="match status" value="1"/>
</dbReference>
<evidence type="ECO:0000256" key="4">
    <source>
        <dbReference type="ARBA" id="ARBA00022989"/>
    </source>
</evidence>
<feature type="transmembrane region" description="Helical" evidence="7">
    <location>
        <begin position="346"/>
        <end position="365"/>
    </location>
</feature>
<keyword evidence="5 7" id="KW-0472">Membrane</keyword>